<comment type="caution">
    <text evidence="1">The sequence shown here is derived from an EMBL/GenBank/DDBJ whole genome shotgun (WGS) entry which is preliminary data.</text>
</comment>
<accession>A0ABD0PUB0</accession>
<dbReference type="Proteomes" id="UP001529510">
    <property type="component" value="Unassembled WGS sequence"/>
</dbReference>
<evidence type="ECO:0000313" key="1">
    <source>
        <dbReference type="EMBL" id="KAL0177613.1"/>
    </source>
</evidence>
<proteinExistence type="predicted"/>
<feature type="non-terminal residue" evidence="1">
    <location>
        <position position="50"/>
    </location>
</feature>
<keyword evidence="2" id="KW-1185">Reference proteome</keyword>
<dbReference type="AlphaFoldDB" id="A0ABD0PUB0"/>
<sequence length="50" mass="5845">MPTLVMILQWLLKKFLSMDFTRYLEEFILLVGEIDDGAFGLSLRLYPLPP</sequence>
<gene>
    <name evidence="1" type="ORF">M9458_026507</name>
</gene>
<evidence type="ECO:0000313" key="2">
    <source>
        <dbReference type="Proteomes" id="UP001529510"/>
    </source>
</evidence>
<reference evidence="1 2" key="1">
    <citation type="submission" date="2024-05" db="EMBL/GenBank/DDBJ databases">
        <title>Genome sequencing and assembly of Indian major carp, Cirrhinus mrigala (Hamilton, 1822).</title>
        <authorList>
            <person name="Mohindra V."/>
            <person name="Chowdhury L.M."/>
            <person name="Lal K."/>
            <person name="Jena J.K."/>
        </authorList>
    </citation>
    <scope>NUCLEOTIDE SEQUENCE [LARGE SCALE GENOMIC DNA]</scope>
    <source>
        <strain evidence="1">CM1030</strain>
        <tissue evidence="1">Blood</tissue>
    </source>
</reference>
<organism evidence="1 2">
    <name type="scientific">Cirrhinus mrigala</name>
    <name type="common">Mrigala</name>
    <dbReference type="NCBI Taxonomy" id="683832"/>
    <lineage>
        <taxon>Eukaryota</taxon>
        <taxon>Metazoa</taxon>
        <taxon>Chordata</taxon>
        <taxon>Craniata</taxon>
        <taxon>Vertebrata</taxon>
        <taxon>Euteleostomi</taxon>
        <taxon>Actinopterygii</taxon>
        <taxon>Neopterygii</taxon>
        <taxon>Teleostei</taxon>
        <taxon>Ostariophysi</taxon>
        <taxon>Cypriniformes</taxon>
        <taxon>Cyprinidae</taxon>
        <taxon>Labeoninae</taxon>
        <taxon>Labeonini</taxon>
        <taxon>Cirrhinus</taxon>
    </lineage>
</organism>
<name>A0ABD0PUB0_CIRMR</name>
<protein>
    <submittedName>
        <fullName evidence="1">Uncharacterized protein</fullName>
    </submittedName>
</protein>
<dbReference type="EMBL" id="JAMKFB020000013">
    <property type="protein sequence ID" value="KAL0177613.1"/>
    <property type="molecule type" value="Genomic_DNA"/>
</dbReference>